<proteinExistence type="predicted"/>
<dbReference type="EMBL" id="LQYW01000062">
    <property type="protein sequence ID" value="KYD29527.1"/>
    <property type="molecule type" value="Genomic_DNA"/>
</dbReference>
<name>A0A150MYH4_9BACL</name>
<gene>
    <name evidence="1" type="ORF">B4110_1097</name>
</gene>
<protein>
    <submittedName>
        <fullName evidence="1">Uncharacterized protein</fullName>
    </submittedName>
</protein>
<organism evidence="1 2">
    <name type="scientific">Parageobacillus toebii</name>
    <dbReference type="NCBI Taxonomy" id="153151"/>
    <lineage>
        <taxon>Bacteria</taxon>
        <taxon>Bacillati</taxon>
        <taxon>Bacillota</taxon>
        <taxon>Bacilli</taxon>
        <taxon>Bacillales</taxon>
        <taxon>Anoxybacillaceae</taxon>
        <taxon>Parageobacillus</taxon>
    </lineage>
</organism>
<reference evidence="1 2" key="1">
    <citation type="submission" date="2016-01" db="EMBL/GenBank/DDBJ databases">
        <title>Draft Genome Sequences of Seven Thermophilic Sporeformers Isolated from Foods.</title>
        <authorList>
            <person name="Berendsen E.M."/>
            <person name="Wells-Bennik M.H."/>
            <person name="Krawcyk A.O."/>
            <person name="De Jong A."/>
            <person name="Holsappel S."/>
            <person name="Eijlander R.T."/>
            <person name="Kuipers O.P."/>
        </authorList>
    </citation>
    <scope>NUCLEOTIDE SEQUENCE [LARGE SCALE GENOMIC DNA]</scope>
    <source>
        <strain evidence="1 2">B4110</strain>
    </source>
</reference>
<evidence type="ECO:0000313" key="1">
    <source>
        <dbReference type="EMBL" id="KYD29527.1"/>
    </source>
</evidence>
<accession>A0A150MYH4</accession>
<sequence>MTVLIFSVVSVLPQLFTPINKLKDWKKAAILGCFFPFVY</sequence>
<dbReference type="AlphaFoldDB" id="A0A150MYH4"/>
<comment type="caution">
    <text evidence="1">The sequence shown here is derived from an EMBL/GenBank/DDBJ whole genome shotgun (WGS) entry which is preliminary data.</text>
</comment>
<evidence type="ECO:0000313" key="2">
    <source>
        <dbReference type="Proteomes" id="UP000075324"/>
    </source>
</evidence>
<dbReference type="Proteomes" id="UP000075324">
    <property type="component" value="Unassembled WGS sequence"/>
</dbReference>